<comment type="pathway">
    <text evidence="10">Cofactor biosynthesis; thiamine diphosphate biosynthesis.</text>
</comment>
<feature type="binding site" evidence="10">
    <location>
        <position position="266"/>
    </location>
    <ligand>
        <name>substrate</name>
    </ligand>
</feature>
<keyword evidence="5 10" id="KW-0862">Zinc</keyword>
<name>A0A1F2UHC4_9ACTN</name>
<feature type="binding site" evidence="10">
    <location>
        <position position="164"/>
    </location>
    <ligand>
        <name>substrate</name>
    </ligand>
</feature>
<dbReference type="FunFam" id="3.20.20.540:FF:000001">
    <property type="entry name" value="Phosphomethylpyrimidine synthase"/>
    <property type="match status" value="1"/>
</dbReference>
<dbReference type="GO" id="GO:0051539">
    <property type="term" value="F:4 iron, 4 sulfur cluster binding"/>
    <property type="evidence" value="ECO:0007669"/>
    <property type="project" value="UniProtKB-KW"/>
</dbReference>
<dbReference type="InterPro" id="IPR002817">
    <property type="entry name" value="ThiC/BzaA/B"/>
</dbReference>
<dbReference type="NCBIfam" id="TIGR00190">
    <property type="entry name" value="thiC"/>
    <property type="match status" value="1"/>
</dbReference>
<evidence type="ECO:0000313" key="12">
    <source>
        <dbReference type="Proteomes" id="UP000178086"/>
    </source>
</evidence>
<evidence type="ECO:0000256" key="6">
    <source>
        <dbReference type="ARBA" id="ARBA00022977"/>
    </source>
</evidence>
<evidence type="ECO:0000256" key="2">
    <source>
        <dbReference type="ARBA" id="ARBA00022485"/>
    </source>
</evidence>
<comment type="caution">
    <text evidence="11">The sequence shown here is derived from an EMBL/GenBank/DDBJ whole genome shotgun (WGS) entry which is preliminary data.</text>
</comment>
<evidence type="ECO:0000256" key="5">
    <source>
        <dbReference type="ARBA" id="ARBA00022833"/>
    </source>
</evidence>
<feature type="binding site" evidence="10">
    <location>
        <position position="67"/>
    </location>
    <ligand>
        <name>substrate</name>
    </ligand>
</feature>
<evidence type="ECO:0000256" key="4">
    <source>
        <dbReference type="ARBA" id="ARBA00022723"/>
    </source>
</evidence>
<keyword evidence="2 10" id="KW-0004">4Fe-4S</keyword>
<dbReference type="AlphaFoldDB" id="A0A1F2UHC4"/>
<dbReference type="PANTHER" id="PTHR30557:SF1">
    <property type="entry name" value="PHOSPHOMETHYLPYRIMIDINE SYNTHASE, CHLOROPLASTIC"/>
    <property type="match status" value="1"/>
</dbReference>
<dbReference type="EMBL" id="MELI01000095">
    <property type="protein sequence ID" value="OFW32439.1"/>
    <property type="molecule type" value="Genomic_DNA"/>
</dbReference>
<dbReference type="GO" id="GO:0009229">
    <property type="term" value="P:thiamine diphosphate biosynthetic process"/>
    <property type="evidence" value="ECO:0007669"/>
    <property type="project" value="UniProtKB-UniRule"/>
</dbReference>
<evidence type="ECO:0000256" key="8">
    <source>
        <dbReference type="ARBA" id="ARBA00023014"/>
    </source>
</evidence>
<feature type="binding site" evidence="10">
    <location>
        <position position="293"/>
    </location>
    <ligand>
        <name>substrate</name>
    </ligand>
</feature>
<evidence type="ECO:0000256" key="3">
    <source>
        <dbReference type="ARBA" id="ARBA00022691"/>
    </source>
</evidence>
<dbReference type="EC" id="4.1.99.17" evidence="10"/>
<dbReference type="InterPro" id="IPR038521">
    <property type="entry name" value="ThiC/Bza_core_dom"/>
</dbReference>
<comment type="function">
    <text evidence="1 10">Catalyzes the synthesis of the hydroxymethylpyrimidine phosphate (HMP-P) moiety of thiamine from aminoimidazole ribotide (AIR) in a radical S-adenosyl-L-methionine (SAM)-dependent reaction.</text>
</comment>
<dbReference type="SFLD" id="SFLDG01114">
    <property type="entry name" value="phosphomethylpyrimidine_syntha"/>
    <property type="match status" value="1"/>
</dbReference>
<dbReference type="GO" id="GO:0009228">
    <property type="term" value="P:thiamine biosynthetic process"/>
    <property type="evidence" value="ECO:0007669"/>
    <property type="project" value="UniProtKB-UniRule"/>
</dbReference>
<keyword evidence="7 10" id="KW-0408">Iron</keyword>
<dbReference type="Gene3D" id="6.10.250.620">
    <property type="match status" value="1"/>
</dbReference>
<dbReference type="Proteomes" id="UP000178086">
    <property type="component" value="Unassembled WGS sequence"/>
</dbReference>
<dbReference type="Gene3D" id="3.20.20.540">
    <property type="entry name" value="Radical SAM ThiC family, central domain"/>
    <property type="match status" value="1"/>
</dbReference>
<dbReference type="GO" id="GO:0008270">
    <property type="term" value="F:zinc ion binding"/>
    <property type="evidence" value="ECO:0007669"/>
    <property type="project" value="UniProtKB-UniRule"/>
</dbReference>
<comment type="catalytic activity">
    <reaction evidence="10">
        <text>5-amino-1-(5-phospho-beta-D-ribosyl)imidazole + S-adenosyl-L-methionine = 4-amino-2-methyl-5-(phosphooxymethyl)pyrimidine + CO + 5'-deoxyadenosine + formate + L-methionine + 3 H(+)</text>
        <dbReference type="Rhea" id="RHEA:24840"/>
        <dbReference type="ChEBI" id="CHEBI:15378"/>
        <dbReference type="ChEBI" id="CHEBI:15740"/>
        <dbReference type="ChEBI" id="CHEBI:17245"/>
        <dbReference type="ChEBI" id="CHEBI:17319"/>
        <dbReference type="ChEBI" id="CHEBI:57844"/>
        <dbReference type="ChEBI" id="CHEBI:58354"/>
        <dbReference type="ChEBI" id="CHEBI:59789"/>
        <dbReference type="ChEBI" id="CHEBI:137981"/>
        <dbReference type="EC" id="4.1.99.17"/>
    </reaction>
</comment>
<gene>
    <name evidence="10" type="primary">thiC</name>
    <name evidence="11" type="ORF">A2074_03590</name>
</gene>
<proteinExistence type="inferred from homology"/>
<sequence>MATIIDDLKAGRVPEVAVAVAKEEGLSQELLITRLLEGTVVIPMNINRRNAKGVAVGEGLRTKVNANIGTSEEYPYIDEELEKLSAAINAGADAVMDLSTGGPLVEIRRAIIERCPLPIGTVPIYQAAVLAKERHGTIVNMTAEDIFEVIEEQAREGVDFMTVHSGITWKSLDALEQQGRVTDIVSRGGALTVGWMIHNQRENPLYEMYDRLLEIAREHDVTLSLGDGLRPGCLADASDRAQIQELLVLGELVDRARAVNVQVMVEGPGHMPFDQIAANMKLEKEICKGAPFYVLGPLVTDVAPGYDHITAAIGGTMAAVSGADFLCYVTPREHLGLPTTDDVHEGVIASRIAAHAADIVKGVKGAADWDLSMAKARKALDWNEQIRLAIDPAKAARAHGERKAADIEGCTMCGDFCAMKIVAEHLGTRSESC</sequence>
<accession>A0A1F2UHC4</accession>
<dbReference type="InterPro" id="IPR037509">
    <property type="entry name" value="ThiC"/>
</dbReference>
<evidence type="ECO:0000256" key="9">
    <source>
        <dbReference type="ARBA" id="ARBA00023239"/>
    </source>
</evidence>
<feature type="binding site" evidence="10">
    <location>
        <position position="125"/>
    </location>
    <ligand>
        <name>substrate</name>
    </ligand>
</feature>
<evidence type="ECO:0000256" key="10">
    <source>
        <dbReference type="HAMAP-Rule" id="MF_00089"/>
    </source>
</evidence>
<reference evidence="11 12" key="1">
    <citation type="journal article" date="2016" name="Nat. Commun.">
        <title>Thousands of microbial genomes shed light on interconnected biogeochemical processes in an aquifer system.</title>
        <authorList>
            <person name="Anantharaman K."/>
            <person name="Brown C.T."/>
            <person name="Hug L.A."/>
            <person name="Sharon I."/>
            <person name="Castelle C.J."/>
            <person name="Probst A.J."/>
            <person name="Thomas B.C."/>
            <person name="Singh A."/>
            <person name="Wilkins M.J."/>
            <person name="Karaoz U."/>
            <person name="Brodie E.L."/>
            <person name="Williams K.H."/>
            <person name="Hubbard S.S."/>
            <person name="Banfield J.F."/>
        </authorList>
    </citation>
    <scope>NUCLEOTIDE SEQUENCE [LARGE SCALE GENOMIC DNA]</scope>
</reference>
<comment type="cofactor">
    <cofactor evidence="10">
        <name>[4Fe-4S] cluster</name>
        <dbReference type="ChEBI" id="CHEBI:49883"/>
    </cofactor>
    <text evidence="10">Binds 1 [4Fe-4S] cluster per subunit. The cluster is coordinated with 3 cysteines and an exchangeable S-adenosyl-L-methionine.</text>
</comment>
<dbReference type="GO" id="GO:0070284">
    <property type="term" value="F:phosphomethylpyrimidine synthase activity"/>
    <property type="evidence" value="ECO:0007669"/>
    <property type="project" value="UniProtKB-EC"/>
</dbReference>
<feature type="binding site" evidence="10">
    <location>
        <position position="334"/>
    </location>
    <ligand>
        <name>Zn(2+)</name>
        <dbReference type="ChEBI" id="CHEBI:29105"/>
    </ligand>
</feature>
<keyword evidence="3 10" id="KW-0949">S-adenosyl-L-methionine</keyword>
<keyword evidence="6 10" id="KW-0784">Thiamine biosynthesis</keyword>
<dbReference type="NCBIfam" id="NF009895">
    <property type="entry name" value="PRK13352.1"/>
    <property type="match status" value="1"/>
</dbReference>
<evidence type="ECO:0000256" key="7">
    <source>
        <dbReference type="ARBA" id="ARBA00023004"/>
    </source>
</evidence>
<dbReference type="HAMAP" id="MF_00089">
    <property type="entry name" value="ThiC"/>
    <property type="match status" value="1"/>
</dbReference>
<feature type="binding site" evidence="10">
    <location>
        <begin position="186"/>
        <end position="188"/>
    </location>
    <ligand>
        <name>substrate</name>
    </ligand>
</feature>
<feature type="binding site" evidence="10">
    <location>
        <begin position="227"/>
        <end position="230"/>
    </location>
    <ligand>
        <name>substrate</name>
    </ligand>
</feature>
<dbReference type="UniPathway" id="UPA00060"/>
<organism evidence="11 12">
    <name type="scientific">Candidatus Aquicultor primus</name>
    <dbReference type="NCBI Taxonomy" id="1797195"/>
    <lineage>
        <taxon>Bacteria</taxon>
        <taxon>Bacillati</taxon>
        <taxon>Actinomycetota</taxon>
        <taxon>Candidatus Aquicultoria</taxon>
        <taxon>Candidatus Aquicultorales</taxon>
        <taxon>Candidatus Aquicultoraceae</taxon>
        <taxon>Candidatus Aquicultor</taxon>
    </lineage>
</organism>
<keyword evidence="8 10" id="KW-0411">Iron-sulfur</keyword>
<feature type="binding site" evidence="10">
    <location>
        <position position="410"/>
    </location>
    <ligand>
        <name>[4Fe-4S] cluster</name>
        <dbReference type="ChEBI" id="CHEBI:49883"/>
        <note>4Fe-4S-S-AdoMet</note>
    </ligand>
</feature>
<evidence type="ECO:0000313" key="11">
    <source>
        <dbReference type="EMBL" id="OFW32439.1"/>
    </source>
</evidence>
<feature type="binding site" evidence="10">
    <location>
        <position position="96"/>
    </location>
    <ligand>
        <name>substrate</name>
    </ligand>
</feature>
<evidence type="ECO:0000256" key="1">
    <source>
        <dbReference type="ARBA" id="ARBA00003175"/>
    </source>
</evidence>
<keyword evidence="4 10" id="KW-0479">Metal-binding</keyword>
<feature type="binding site" evidence="10">
    <location>
        <position position="413"/>
    </location>
    <ligand>
        <name>[4Fe-4S] cluster</name>
        <dbReference type="ChEBI" id="CHEBI:49883"/>
        <note>4Fe-4S-S-AdoMet</note>
    </ligand>
</feature>
<keyword evidence="9 10" id="KW-0456">Lyase</keyword>
<dbReference type="Pfam" id="PF01964">
    <property type="entry name" value="ThiC_Rad_SAM"/>
    <property type="match status" value="1"/>
</dbReference>
<feature type="binding site" evidence="10">
    <location>
        <position position="270"/>
    </location>
    <ligand>
        <name>Zn(2+)</name>
        <dbReference type="ChEBI" id="CHEBI:29105"/>
    </ligand>
</feature>
<dbReference type="PANTHER" id="PTHR30557">
    <property type="entry name" value="THIAMINE BIOSYNTHESIS PROTEIN THIC"/>
    <property type="match status" value="1"/>
</dbReference>
<feature type="binding site" evidence="10">
    <location>
        <position position="417"/>
    </location>
    <ligand>
        <name>[4Fe-4S] cluster</name>
        <dbReference type="ChEBI" id="CHEBI:49883"/>
        <note>4Fe-4S-S-AdoMet</note>
    </ligand>
</feature>
<dbReference type="SFLD" id="SFLDS00113">
    <property type="entry name" value="Radical_SAM_Phosphomethylpyrim"/>
    <property type="match status" value="1"/>
</dbReference>
<dbReference type="SFLD" id="SFLDF00407">
    <property type="entry name" value="phosphomethylpyrimidine_syntha"/>
    <property type="match status" value="1"/>
</dbReference>
<comment type="similarity">
    <text evidence="10">Belongs to the ThiC family.</text>
</comment>
<protein>
    <recommendedName>
        <fullName evidence="10">Phosphomethylpyrimidine synthase</fullName>
        <ecNumber evidence="10">4.1.99.17</ecNumber>
    </recommendedName>
    <alternativeName>
        <fullName evidence="10">Hydroxymethylpyrimidine phosphate synthase</fullName>
        <shortName evidence="10">HMP-P synthase</shortName>
        <shortName evidence="10">HMP-phosphate synthase</shortName>
        <shortName evidence="10">HMPP synthase</shortName>
    </alternativeName>
    <alternativeName>
        <fullName evidence="10">Thiamine biosynthesis protein ThiC</fullName>
    </alternativeName>
</protein>